<evidence type="ECO:0000256" key="3">
    <source>
        <dbReference type="PIRSR" id="PIRSR605511-2"/>
    </source>
</evidence>
<feature type="binding site" evidence="3">
    <location>
        <position position="23"/>
    </location>
    <ligand>
        <name>a divalent metal cation</name>
        <dbReference type="ChEBI" id="CHEBI:60240"/>
    </ligand>
</feature>
<dbReference type="PANTHER" id="PTHR47572:SF4">
    <property type="entry name" value="LACTONASE DRP35"/>
    <property type="match status" value="1"/>
</dbReference>
<accession>A0A6N7PWB9</accession>
<dbReference type="PANTHER" id="PTHR47572">
    <property type="entry name" value="LIPOPROTEIN-RELATED"/>
    <property type="match status" value="1"/>
</dbReference>
<dbReference type="InterPro" id="IPR005511">
    <property type="entry name" value="SMP-30"/>
</dbReference>
<keyword evidence="3" id="KW-0862">Zinc</keyword>
<evidence type="ECO:0000256" key="2">
    <source>
        <dbReference type="PIRSR" id="PIRSR605511-1"/>
    </source>
</evidence>
<sequence>MEVDPLVGIGTVEEIQAGFMFTEGPQWIPSTNTLLFTDIPANRIYAHSPGGGVITVFREPSANTNGLGLDPSGLLVACEHSGRRVSRTLADGTIETIADLYENKKLNSPNDVIVHSNGTVYFTDPPYGLPDPGQSELGFFGVFRVTPGGEVTLVADDMQRPNGIALSPDEKSLYVADTQTGELRTWPVNDDGSLGAGSTLVTTGPGPDGMAVDEKGNLFVTTKNGVEVYSAAGKLYGAIAVPQQPSNCAFGGEDKKTLYITARTGLYRVTLANPGLY</sequence>
<dbReference type="InterPro" id="IPR011042">
    <property type="entry name" value="6-blade_b-propeller_TolB-like"/>
</dbReference>
<dbReference type="Gene3D" id="2.120.10.30">
    <property type="entry name" value="TolB, C-terminal domain"/>
    <property type="match status" value="1"/>
</dbReference>
<evidence type="ECO:0000313" key="6">
    <source>
        <dbReference type="Proteomes" id="UP000440224"/>
    </source>
</evidence>
<feature type="domain" description="SMP-30/Gluconolactonase/LRE-like region" evidence="4">
    <location>
        <begin position="21"/>
        <end position="262"/>
    </location>
</feature>
<dbReference type="PRINTS" id="PR01790">
    <property type="entry name" value="SMP30FAMILY"/>
</dbReference>
<feature type="active site" description="Proton donor/acceptor" evidence="2">
    <location>
        <position position="208"/>
    </location>
</feature>
<dbReference type="AlphaFoldDB" id="A0A6N7PWB9"/>
<reference evidence="5 6" key="1">
    <citation type="submission" date="2019-10" db="EMBL/GenBank/DDBJ databases">
        <title>A soil myxobacterium in the family Polyangiaceae.</title>
        <authorList>
            <person name="Li Y."/>
            <person name="Wang J."/>
        </authorList>
    </citation>
    <scope>NUCLEOTIDE SEQUENCE [LARGE SCALE GENOMIC DNA]</scope>
    <source>
        <strain evidence="5 6">DSM 14734</strain>
    </source>
</reference>
<dbReference type="EMBL" id="WJIE01000006">
    <property type="protein sequence ID" value="MRG94730.1"/>
    <property type="molecule type" value="Genomic_DNA"/>
</dbReference>
<evidence type="ECO:0000313" key="5">
    <source>
        <dbReference type="EMBL" id="MRG94730.1"/>
    </source>
</evidence>
<dbReference type="InterPro" id="IPR051262">
    <property type="entry name" value="SMP-30/CGR1_Lactonase"/>
</dbReference>
<keyword evidence="1" id="KW-0378">Hydrolase</keyword>
<dbReference type="OrthoDB" id="241638at2"/>
<dbReference type="GO" id="GO:0016787">
    <property type="term" value="F:hydrolase activity"/>
    <property type="evidence" value="ECO:0007669"/>
    <property type="project" value="UniProtKB-KW"/>
</dbReference>
<name>A0A6N7PWB9_9BACT</name>
<protein>
    <submittedName>
        <fullName evidence="5">SMP-30/gluconolactonase/LRE family protein</fullName>
    </submittedName>
</protein>
<keyword evidence="3" id="KW-0479">Metal-binding</keyword>
<dbReference type="Proteomes" id="UP000440224">
    <property type="component" value="Unassembled WGS sequence"/>
</dbReference>
<keyword evidence="6" id="KW-1185">Reference proteome</keyword>
<feature type="binding site" evidence="3">
    <location>
        <position position="208"/>
    </location>
    <ligand>
        <name>a divalent metal cation</name>
        <dbReference type="ChEBI" id="CHEBI:60240"/>
    </ligand>
</feature>
<comment type="caution">
    <text evidence="5">The sequence shown here is derived from an EMBL/GenBank/DDBJ whole genome shotgun (WGS) entry which is preliminary data.</text>
</comment>
<organism evidence="5 6">
    <name type="scientific">Polyangium spumosum</name>
    <dbReference type="NCBI Taxonomy" id="889282"/>
    <lineage>
        <taxon>Bacteria</taxon>
        <taxon>Pseudomonadati</taxon>
        <taxon>Myxococcota</taxon>
        <taxon>Polyangia</taxon>
        <taxon>Polyangiales</taxon>
        <taxon>Polyangiaceae</taxon>
        <taxon>Polyangium</taxon>
    </lineage>
</organism>
<feature type="binding site" evidence="3">
    <location>
        <position position="110"/>
    </location>
    <ligand>
        <name>substrate</name>
    </ligand>
</feature>
<evidence type="ECO:0000259" key="4">
    <source>
        <dbReference type="Pfam" id="PF08450"/>
    </source>
</evidence>
<evidence type="ECO:0000256" key="1">
    <source>
        <dbReference type="ARBA" id="ARBA00022801"/>
    </source>
</evidence>
<proteinExistence type="predicted"/>
<gene>
    <name evidence="5" type="ORF">GF068_22825</name>
</gene>
<comment type="cofactor">
    <cofactor evidence="3">
        <name>Zn(2+)</name>
        <dbReference type="ChEBI" id="CHEBI:29105"/>
    </cofactor>
    <text evidence="3">Binds 1 divalent metal cation per subunit.</text>
</comment>
<dbReference type="SUPFAM" id="SSF63829">
    <property type="entry name" value="Calcium-dependent phosphotriesterase"/>
    <property type="match status" value="1"/>
</dbReference>
<dbReference type="InterPro" id="IPR013658">
    <property type="entry name" value="SGL"/>
</dbReference>
<feature type="binding site" evidence="3">
    <location>
        <position position="162"/>
    </location>
    <ligand>
        <name>a divalent metal cation</name>
        <dbReference type="ChEBI" id="CHEBI:60240"/>
    </ligand>
</feature>
<dbReference type="Pfam" id="PF08450">
    <property type="entry name" value="SGL"/>
    <property type="match status" value="1"/>
</dbReference>
<dbReference type="GO" id="GO:0046872">
    <property type="term" value="F:metal ion binding"/>
    <property type="evidence" value="ECO:0007669"/>
    <property type="project" value="UniProtKB-KW"/>
</dbReference>